<keyword evidence="3" id="KW-1185">Reference proteome</keyword>
<dbReference type="Proteomes" id="UP000683291">
    <property type="component" value="Chromosome 1"/>
</dbReference>
<name>A0A975JAZ4_9RHOB</name>
<feature type="chain" id="PRO_5037976090" description="Lipoprotein" evidence="1">
    <location>
        <begin position="20"/>
        <end position="183"/>
    </location>
</feature>
<protein>
    <recommendedName>
        <fullName evidence="4">Lipoprotein</fullName>
    </recommendedName>
</protein>
<evidence type="ECO:0000313" key="3">
    <source>
        <dbReference type="Proteomes" id="UP000683291"/>
    </source>
</evidence>
<organism evidence="2 3">
    <name type="scientific">Sulfitobacter albidus</name>
    <dbReference type="NCBI Taxonomy" id="2829501"/>
    <lineage>
        <taxon>Bacteria</taxon>
        <taxon>Pseudomonadati</taxon>
        <taxon>Pseudomonadota</taxon>
        <taxon>Alphaproteobacteria</taxon>
        <taxon>Rhodobacterales</taxon>
        <taxon>Roseobacteraceae</taxon>
        <taxon>Sulfitobacter</taxon>
    </lineage>
</organism>
<reference evidence="2" key="1">
    <citation type="submission" date="2021-04" db="EMBL/GenBank/DDBJ databases">
        <title>Complete genome sequence for Sulfitobacter sp. strain JK7-1.</title>
        <authorList>
            <person name="Park S.-J."/>
        </authorList>
    </citation>
    <scope>NUCLEOTIDE SEQUENCE</scope>
    <source>
        <strain evidence="2">JK7-1</strain>
    </source>
</reference>
<keyword evidence="1" id="KW-0732">Signal</keyword>
<evidence type="ECO:0000313" key="2">
    <source>
        <dbReference type="EMBL" id="QUJ75133.1"/>
    </source>
</evidence>
<proteinExistence type="predicted"/>
<dbReference type="KEGG" id="sual:KDD17_08820"/>
<dbReference type="EMBL" id="CP073581">
    <property type="protein sequence ID" value="QUJ75133.1"/>
    <property type="molecule type" value="Genomic_DNA"/>
</dbReference>
<evidence type="ECO:0000256" key="1">
    <source>
        <dbReference type="SAM" id="SignalP"/>
    </source>
</evidence>
<evidence type="ECO:0008006" key="4">
    <source>
        <dbReference type="Google" id="ProtNLM"/>
    </source>
</evidence>
<dbReference type="PROSITE" id="PS51257">
    <property type="entry name" value="PROKAR_LIPOPROTEIN"/>
    <property type="match status" value="1"/>
</dbReference>
<sequence length="183" mass="19156">MFHRPLTIAASLGAALLIAACAPTDPFAIKELEKGAQVDVRSLLAVHGGKTGCVDYRASDNSCASLIKARVSGNRVVAVETGAVRGLSGEIERVTLTSRGRIENGGTCITPGDLTASDSDGMGDFLREATNLLIEQFGGKVCAFYFEDGEDYVISSLGADGRPFPPGDSSLRFVDGEVSVRAQ</sequence>
<dbReference type="AlphaFoldDB" id="A0A975JAZ4"/>
<accession>A0A975JAZ4</accession>
<gene>
    <name evidence="2" type="ORF">KDD17_08820</name>
</gene>
<dbReference type="RefSeq" id="WP_212703338.1">
    <property type="nucleotide sequence ID" value="NZ_CP073581.1"/>
</dbReference>
<feature type="signal peptide" evidence="1">
    <location>
        <begin position="1"/>
        <end position="19"/>
    </location>
</feature>